<keyword evidence="2" id="KW-1185">Reference proteome</keyword>
<dbReference type="Gene3D" id="3.40.30.10">
    <property type="entry name" value="Glutaredoxin"/>
    <property type="match status" value="1"/>
</dbReference>
<evidence type="ECO:0000313" key="2">
    <source>
        <dbReference type="Proteomes" id="UP000678499"/>
    </source>
</evidence>
<organism evidence="1">
    <name type="scientific">Notodromas monacha</name>
    <dbReference type="NCBI Taxonomy" id="399045"/>
    <lineage>
        <taxon>Eukaryota</taxon>
        <taxon>Metazoa</taxon>
        <taxon>Ecdysozoa</taxon>
        <taxon>Arthropoda</taxon>
        <taxon>Crustacea</taxon>
        <taxon>Oligostraca</taxon>
        <taxon>Ostracoda</taxon>
        <taxon>Podocopa</taxon>
        <taxon>Podocopida</taxon>
        <taxon>Cypridocopina</taxon>
        <taxon>Cypridoidea</taxon>
        <taxon>Cyprididae</taxon>
        <taxon>Notodromas</taxon>
    </lineage>
</organism>
<dbReference type="AlphaFoldDB" id="A0A7R9GKQ2"/>
<accession>A0A7R9GKQ2</accession>
<protein>
    <submittedName>
        <fullName evidence="1">Uncharacterized protein</fullName>
    </submittedName>
</protein>
<dbReference type="Proteomes" id="UP000678499">
    <property type="component" value="Unassembled WGS sequence"/>
</dbReference>
<dbReference type="OrthoDB" id="446890at2759"/>
<proteinExistence type="predicted"/>
<dbReference type="EMBL" id="CAJPEX010009402">
    <property type="protein sequence ID" value="CAG0924867.1"/>
    <property type="molecule type" value="Genomic_DNA"/>
</dbReference>
<gene>
    <name evidence="1" type="ORF">NMOB1V02_LOCUS12320</name>
</gene>
<reference evidence="1" key="1">
    <citation type="submission" date="2020-11" db="EMBL/GenBank/DDBJ databases">
        <authorList>
            <person name="Tran Van P."/>
        </authorList>
    </citation>
    <scope>NUCLEOTIDE SEQUENCE</scope>
</reference>
<name>A0A7R9GKQ2_9CRUS</name>
<evidence type="ECO:0000313" key="1">
    <source>
        <dbReference type="EMBL" id="CAD7284715.1"/>
    </source>
</evidence>
<sequence>MDEISADDQLVNDYNGSVSNKDIEDIERADDDCGENFPVPSSLQGLCPKTFYEIKAEDPCGDLVCFKDYCGKVVLVVNTASL</sequence>
<dbReference type="EMBL" id="OA891439">
    <property type="protein sequence ID" value="CAD7284715.1"/>
    <property type="molecule type" value="Genomic_DNA"/>
</dbReference>